<dbReference type="InterPro" id="IPR041658">
    <property type="entry name" value="AAA_lid_11"/>
</dbReference>
<dbReference type="OrthoDB" id="10251809at2759"/>
<name>A0A7D9KXG3_PARCT</name>
<dbReference type="Pfam" id="PF18198">
    <property type="entry name" value="AAA_lid_11"/>
    <property type="match status" value="1"/>
</dbReference>
<gene>
    <name evidence="1" type="ORF">PACLA_8A089836</name>
</gene>
<keyword evidence="2" id="KW-1185">Reference proteome</keyword>
<comment type="caution">
    <text evidence="1">The sequence shown here is derived from an EMBL/GenBank/DDBJ whole genome shotgun (WGS) entry which is preliminary data.</text>
</comment>
<reference evidence="1" key="1">
    <citation type="submission" date="2020-04" db="EMBL/GenBank/DDBJ databases">
        <authorList>
            <person name="Alioto T."/>
            <person name="Alioto T."/>
            <person name="Gomez Garrido J."/>
        </authorList>
    </citation>
    <scope>NUCLEOTIDE SEQUENCE</scope>
    <source>
        <strain evidence="1">A484AB</strain>
    </source>
</reference>
<dbReference type="EMBL" id="CACRXK020011418">
    <property type="protein sequence ID" value="CAB4021409.1"/>
    <property type="molecule type" value="Genomic_DNA"/>
</dbReference>
<dbReference type="AlphaFoldDB" id="A0A7D9KXG3"/>
<dbReference type="PANTHER" id="PTHR22878:SF73">
    <property type="entry name" value="DYNEIN AXONEMAL HEAVY CHAIN 1"/>
    <property type="match status" value="1"/>
</dbReference>
<dbReference type="PANTHER" id="PTHR22878">
    <property type="entry name" value="DYNEIN HEAVY CHAIN 6, AXONEMAL-LIKE-RELATED"/>
    <property type="match status" value="1"/>
</dbReference>
<dbReference type="Gene3D" id="1.10.8.720">
    <property type="entry name" value="Region D6 of dynein motor"/>
    <property type="match status" value="1"/>
</dbReference>
<accession>A0A7D9KXG3</accession>
<dbReference type="InterPro" id="IPR026983">
    <property type="entry name" value="DHC"/>
</dbReference>
<proteinExistence type="predicted"/>
<feature type="non-terminal residue" evidence="1">
    <location>
        <position position="128"/>
    </location>
</feature>
<protein>
    <submittedName>
        <fullName evidence="1">Dynein heavy chain 1, axonemal-like</fullName>
    </submittedName>
</protein>
<dbReference type="GO" id="GO:0007018">
    <property type="term" value="P:microtubule-based movement"/>
    <property type="evidence" value="ECO:0007669"/>
    <property type="project" value="InterPro"/>
</dbReference>
<evidence type="ECO:0000313" key="1">
    <source>
        <dbReference type="EMBL" id="CAB4021409.1"/>
    </source>
</evidence>
<sequence length="128" mass="14596">MFLDEYEGVPYKVLKYTAGQINYGGRVTDDWDRRCIMTILADYYQPDVLEPGHKFSEAGVYHQLKGETPHEGYLHYIRGLPINDTPEIFSLHDNANITFAQNETFDLLHGILTMQPKTTAGAGKSREE</sequence>
<dbReference type="InterPro" id="IPR042219">
    <property type="entry name" value="AAA_lid_11_sf"/>
</dbReference>
<dbReference type="GO" id="GO:0030286">
    <property type="term" value="C:dynein complex"/>
    <property type="evidence" value="ECO:0007669"/>
    <property type="project" value="InterPro"/>
</dbReference>
<evidence type="ECO:0000313" key="2">
    <source>
        <dbReference type="Proteomes" id="UP001152795"/>
    </source>
</evidence>
<dbReference type="Proteomes" id="UP001152795">
    <property type="component" value="Unassembled WGS sequence"/>
</dbReference>
<organism evidence="1 2">
    <name type="scientific">Paramuricea clavata</name>
    <name type="common">Red gorgonian</name>
    <name type="synonym">Violescent sea-whip</name>
    <dbReference type="NCBI Taxonomy" id="317549"/>
    <lineage>
        <taxon>Eukaryota</taxon>
        <taxon>Metazoa</taxon>
        <taxon>Cnidaria</taxon>
        <taxon>Anthozoa</taxon>
        <taxon>Octocorallia</taxon>
        <taxon>Malacalcyonacea</taxon>
        <taxon>Plexauridae</taxon>
        <taxon>Paramuricea</taxon>
    </lineage>
</organism>
<dbReference type="GO" id="GO:0051959">
    <property type="term" value="F:dynein light intermediate chain binding"/>
    <property type="evidence" value="ECO:0007669"/>
    <property type="project" value="InterPro"/>
</dbReference>
<dbReference type="GO" id="GO:0045505">
    <property type="term" value="F:dynein intermediate chain binding"/>
    <property type="evidence" value="ECO:0007669"/>
    <property type="project" value="InterPro"/>
</dbReference>